<keyword evidence="2 6" id="KW-0378">Hydrolase</keyword>
<keyword evidence="7" id="KW-1185">Reference proteome</keyword>
<evidence type="ECO:0000256" key="2">
    <source>
        <dbReference type="ARBA" id="ARBA00022801"/>
    </source>
</evidence>
<evidence type="ECO:0000256" key="6">
    <source>
        <dbReference type="RuleBase" id="RU361169"/>
    </source>
</evidence>
<keyword evidence="5 6" id="KW-0326">Glycosidase</keyword>
<dbReference type="InterPro" id="IPR011050">
    <property type="entry name" value="Pectin_lyase_fold/virulence"/>
</dbReference>
<proteinExistence type="inferred from homology"/>
<evidence type="ECO:0000256" key="5">
    <source>
        <dbReference type="ARBA" id="ARBA00023295"/>
    </source>
</evidence>
<dbReference type="Pfam" id="PF00295">
    <property type="entry name" value="Glyco_hydro_28"/>
    <property type="match status" value="1"/>
</dbReference>
<evidence type="ECO:0000313" key="8">
    <source>
        <dbReference type="WBParaSite" id="PDA_v2.g23366.t1"/>
    </source>
</evidence>
<evidence type="ECO:0000313" key="7">
    <source>
        <dbReference type="Proteomes" id="UP000887578"/>
    </source>
</evidence>
<dbReference type="SUPFAM" id="SSF51126">
    <property type="entry name" value="Pectin lyase-like"/>
    <property type="match status" value="1"/>
</dbReference>
<evidence type="ECO:0000256" key="4">
    <source>
        <dbReference type="ARBA" id="ARBA00023180"/>
    </source>
</evidence>
<comment type="similarity">
    <text evidence="1 6">Belongs to the glycosyl hydrolase 28 family.</text>
</comment>
<evidence type="ECO:0000256" key="3">
    <source>
        <dbReference type="ARBA" id="ARBA00023157"/>
    </source>
</evidence>
<dbReference type="SMART" id="SM00710">
    <property type="entry name" value="PbH1"/>
    <property type="match status" value="4"/>
</dbReference>
<dbReference type="AlphaFoldDB" id="A0A914PX42"/>
<sequence>MQIFGGVGAFNTDGFDVTGKNVWIHDCTIWNQDDCIAVKDGSENMLFERINASGLGLVIGSIGGSTVRNITFRNSYLHKTYKGIYTKFRGPGIIQDVLYENIVMFEPEQWPIWIGPAQQADDVDICKADPCSLCWPEDSSAQCNMPPDAQYINLILRNITVINPVKRTGIILGSSTHPIQNLTFDNVVVQNAPEGYFLCENVVNGIATGGTTPVPSCFNK</sequence>
<dbReference type="Proteomes" id="UP000887578">
    <property type="component" value="Unplaced"/>
</dbReference>
<dbReference type="PANTHER" id="PTHR31736">
    <property type="match status" value="1"/>
</dbReference>
<protein>
    <submittedName>
        <fullName evidence="8">Uncharacterized protein</fullName>
    </submittedName>
</protein>
<keyword evidence="3" id="KW-1015">Disulfide bond</keyword>
<keyword evidence="4" id="KW-0325">Glycoprotein</keyword>
<evidence type="ECO:0000256" key="1">
    <source>
        <dbReference type="ARBA" id="ARBA00008834"/>
    </source>
</evidence>
<accession>A0A914PX42</accession>
<dbReference type="PANTHER" id="PTHR31736:SF19">
    <property type="entry name" value="PECTIN LYASE SUPERFAMILY PROTEIN-RELATED"/>
    <property type="match status" value="1"/>
</dbReference>
<dbReference type="WBParaSite" id="PDA_v2.g23366.t1">
    <property type="protein sequence ID" value="PDA_v2.g23366.t1"/>
    <property type="gene ID" value="PDA_v2.g23366"/>
</dbReference>
<dbReference type="InterPro" id="IPR006626">
    <property type="entry name" value="PbH1"/>
</dbReference>
<dbReference type="GO" id="GO:0004650">
    <property type="term" value="F:polygalacturonase activity"/>
    <property type="evidence" value="ECO:0007669"/>
    <property type="project" value="InterPro"/>
</dbReference>
<dbReference type="InterPro" id="IPR000743">
    <property type="entry name" value="Glyco_hydro_28"/>
</dbReference>
<dbReference type="GO" id="GO:0046576">
    <property type="term" value="F:rhamnogalacturonan alpha-L-rhamnopyranosyl-(1-&gt;4)-alpha-D-galactopyranosyluronide lyase activity"/>
    <property type="evidence" value="ECO:0007669"/>
    <property type="project" value="UniProtKB-ARBA"/>
</dbReference>
<dbReference type="GO" id="GO:0005975">
    <property type="term" value="P:carbohydrate metabolic process"/>
    <property type="evidence" value="ECO:0007669"/>
    <property type="project" value="InterPro"/>
</dbReference>
<reference evidence="8" key="1">
    <citation type="submission" date="2022-11" db="UniProtKB">
        <authorList>
            <consortium name="WormBaseParasite"/>
        </authorList>
    </citation>
    <scope>IDENTIFICATION</scope>
</reference>
<dbReference type="Gene3D" id="2.160.20.10">
    <property type="entry name" value="Single-stranded right-handed beta-helix, Pectin lyase-like"/>
    <property type="match status" value="1"/>
</dbReference>
<name>A0A914PX42_9BILA</name>
<dbReference type="InterPro" id="IPR012334">
    <property type="entry name" value="Pectin_lyas_fold"/>
</dbReference>
<organism evidence="7 8">
    <name type="scientific">Panagrolaimus davidi</name>
    <dbReference type="NCBI Taxonomy" id="227884"/>
    <lineage>
        <taxon>Eukaryota</taxon>
        <taxon>Metazoa</taxon>
        <taxon>Ecdysozoa</taxon>
        <taxon>Nematoda</taxon>
        <taxon>Chromadorea</taxon>
        <taxon>Rhabditida</taxon>
        <taxon>Tylenchina</taxon>
        <taxon>Panagrolaimomorpha</taxon>
        <taxon>Panagrolaimoidea</taxon>
        <taxon>Panagrolaimidae</taxon>
        <taxon>Panagrolaimus</taxon>
    </lineage>
</organism>